<evidence type="ECO:0000259" key="2">
    <source>
        <dbReference type="Pfam" id="PF07859"/>
    </source>
</evidence>
<dbReference type="Proteomes" id="UP001211065">
    <property type="component" value="Unassembled WGS sequence"/>
</dbReference>
<gene>
    <name evidence="3" type="ORF">HK099_006716</name>
</gene>
<comment type="caution">
    <text evidence="3">The sequence shown here is derived from an EMBL/GenBank/DDBJ whole genome shotgun (WGS) entry which is preliminary data.</text>
</comment>
<accession>A0AAD5Y3P5</accession>
<dbReference type="InterPro" id="IPR013094">
    <property type="entry name" value="AB_hydrolase_3"/>
</dbReference>
<keyword evidence="4" id="KW-1185">Reference proteome</keyword>
<dbReference type="InterPro" id="IPR050300">
    <property type="entry name" value="GDXG_lipolytic_enzyme"/>
</dbReference>
<name>A0AAD5Y3P5_9FUNG</name>
<evidence type="ECO:0000313" key="3">
    <source>
        <dbReference type="EMBL" id="KAJ3228091.1"/>
    </source>
</evidence>
<dbReference type="InterPro" id="IPR029058">
    <property type="entry name" value="AB_hydrolase_fold"/>
</dbReference>
<dbReference type="GO" id="GO:0016787">
    <property type="term" value="F:hydrolase activity"/>
    <property type="evidence" value="ECO:0007669"/>
    <property type="project" value="UniProtKB-KW"/>
</dbReference>
<evidence type="ECO:0000313" key="4">
    <source>
        <dbReference type="Proteomes" id="UP001211065"/>
    </source>
</evidence>
<dbReference type="PANTHER" id="PTHR48081">
    <property type="entry name" value="AB HYDROLASE SUPERFAMILY PROTEIN C4A8.06C"/>
    <property type="match status" value="1"/>
</dbReference>
<dbReference type="Pfam" id="PF07859">
    <property type="entry name" value="Abhydrolase_3"/>
    <property type="match status" value="1"/>
</dbReference>
<dbReference type="PANTHER" id="PTHR48081:SF8">
    <property type="entry name" value="ALPHA_BETA HYDROLASE FOLD-3 DOMAIN-CONTAINING PROTEIN-RELATED"/>
    <property type="match status" value="1"/>
</dbReference>
<keyword evidence="1" id="KW-0378">Hydrolase</keyword>
<dbReference type="Gene3D" id="3.40.50.1820">
    <property type="entry name" value="alpha/beta hydrolase"/>
    <property type="match status" value="1"/>
</dbReference>
<proteinExistence type="predicted"/>
<feature type="domain" description="Alpha/beta hydrolase fold-3" evidence="2">
    <location>
        <begin position="132"/>
        <end position="194"/>
    </location>
</feature>
<dbReference type="SUPFAM" id="SSF53474">
    <property type="entry name" value="alpha/beta-Hydrolases"/>
    <property type="match status" value="1"/>
</dbReference>
<protein>
    <recommendedName>
        <fullName evidence="2">Alpha/beta hydrolase fold-3 domain-containing protein</fullName>
    </recommendedName>
</protein>
<dbReference type="EMBL" id="JADGJW010000006">
    <property type="protein sequence ID" value="KAJ3228091.1"/>
    <property type="molecule type" value="Genomic_DNA"/>
</dbReference>
<evidence type="ECO:0000256" key="1">
    <source>
        <dbReference type="ARBA" id="ARBA00022801"/>
    </source>
</evidence>
<dbReference type="AlphaFoldDB" id="A0AAD5Y3P5"/>
<organism evidence="3 4">
    <name type="scientific">Clydaea vesicula</name>
    <dbReference type="NCBI Taxonomy" id="447962"/>
    <lineage>
        <taxon>Eukaryota</taxon>
        <taxon>Fungi</taxon>
        <taxon>Fungi incertae sedis</taxon>
        <taxon>Chytridiomycota</taxon>
        <taxon>Chytridiomycota incertae sedis</taxon>
        <taxon>Chytridiomycetes</taxon>
        <taxon>Lobulomycetales</taxon>
        <taxon>Lobulomycetaceae</taxon>
        <taxon>Clydaea</taxon>
    </lineage>
</organism>
<sequence length="215" mass="24612">MALVNSTIEYPFPSALNDALAAYIYLTETKSSLFIEESEEQKKTIYSPEDKPPAKAVLMSPWLDLSGKSSSWTRNAKTCFLPQTVSDLTSKVIYSEDSPQHPSLMYIFGSHKYNKICSYTELEKRLEHLKVLVDHPLISPINSKFNNFPKTLLQVGGGEALLDDSMEFAKKYNSANRGNLLKLEVFENMFHDFQLFFWLEQSDKAFKSIKNFLEN</sequence>
<reference evidence="3" key="1">
    <citation type="submission" date="2020-05" db="EMBL/GenBank/DDBJ databases">
        <title>Phylogenomic resolution of chytrid fungi.</title>
        <authorList>
            <person name="Stajich J.E."/>
            <person name="Amses K."/>
            <person name="Simmons R."/>
            <person name="Seto K."/>
            <person name="Myers J."/>
            <person name="Bonds A."/>
            <person name="Quandt C.A."/>
            <person name="Barry K."/>
            <person name="Liu P."/>
            <person name="Grigoriev I."/>
            <person name="Longcore J.E."/>
            <person name="James T.Y."/>
        </authorList>
    </citation>
    <scope>NUCLEOTIDE SEQUENCE</scope>
    <source>
        <strain evidence="3">JEL0476</strain>
    </source>
</reference>